<name>A0ABM4MVS1_EQUPR</name>
<dbReference type="GeneID" id="139080381"/>
<reference evidence="2 3" key="1">
    <citation type="submission" date="2025-05" db="UniProtKB">
        <authorList>
            <consortium name="RefSeq"/>
        </authorList>
    </citation>
    <scope>IDENTIFICATION</scope>
    <source>
        <tissue evidence="2 3">Blood</tissue>
    </source>
</reference>
<accession>A0ABM4MVS1</accession>
<gene>
    <name evidence="2 3" type="primary">LOC139080381</name>
</gene>
<dbReference type="Proteomes" id="UP001652662">
    <property type="component" value="Chromosome 29"/>
</dbReference>
<organism evidence="1 2">
    <name type="scientific">Equus przewalskii</name>
    <name type="common">Przewalski's horse</name>
    <name type="synonym">Equus caballus przewalskii</name>
    <dbReference type="NCBI Taxonomy" id="9798"/>
    <lineage>
        <taxon>Eukaryota</taxon>
        <taxon>Metazoa</taxon>
        <taxon>Chordata</taxon>
        <taxon>Craniata</taxon>
        <taxon>Vertebrata</taxon>
        <taxon>Euteleostomi</taxon>
        <taxon>Mammalia</taxon>
        <taxon>Eutheria</taxon>
        <taxon>Laurasiatheria</taxon>
        <taxon>Perissodactyla</taxon>
        <taxon>Equidae</taxon>
        <taxon>Equus</taxon>
    </lineage>
</organism>
<dbReference type="RefSeq" id="XP_070456791.1">
    <property type="nucleotide sequence ID" value="XM_070600690.1"/>
</dbReference>
<protein>
    <submittedName>
        <fullName evidence="2 3">Uncharacterized protein isoform X2</fullName>
    </submittedName>
</protein>
<evidence type="ECO:0000313" key="2">
    <source>
        <dbReference type="RefSeq" id="XP_070456791.1"/>
    </source>
</evidence>
<dbReference type="RefSeq" id="XP_070456792.1">
    <property type="nucleotide sequence ID" value="XM_070600691.1"/>
</dbReference>
<proteinExistence type="predicted"/>
<keyword evidence="1" id="KW-1185">Reference proteome</keyword>
<sequence>MARGGTGGDNNDKDPRTVLLTSFSLYSLQDLPIYSNCVKLWHKQKKTTIDCTCHSRWLRDQLRKQELEDGGIDVPSFEKLLPTAVSKLGALELK</sequence>
<evidence type="ECO:0000313" key="3">
    <source>
        <dbReference type="RefSeq" id="XP_070456792.1"/>
    </source>
</evidence>
<evidence type="ECO:0000313" key="1">
    <source>
        <dbReference type="Proteomes" id="UP001652662"/>
    </source>
</evidence>